<accession>A0A1C1YWA5</accession>
<protein>
    <recommendedName>
        <fullName evidence="3">Phosphonate metabolism protein</fullName>
    </recommendedName>
</protein>
<evidence type="ECO:0000313" key="2">
    <source>
        <dbReference type="Proteomes" id="UP000094795"/>
    </source>
</evidence>
<dbReference type="STRING" id="1480615.AWJ14_03305"/>
<dbReference type="NCBIfam" id="TIGR03223">
    <property type="entry name" value="Phn_opern_protn"/>
    <property type="match status" value="1"/>
</dbReference>
<dbReference type="Proteomes" id="UP000094795">
    <property type="component" value="Unassembled WGS sequence"/>
</dbReference>
<comment type="caution">
    <text evidence="1">The sequence shown here is derived from an EMBL/GenBank/DDBJ whole genome shotgun (WGS) entry which is preliminary data.</text>
</comment>
<dbReference type="OrthoDB" id="4954742at2"/>
<dbReference type="RefSeq" id="WP_066178113.1">
    <property type="nucleotide sequence ID" value="NZ_LQZT01000012.1"/>
</dbReference>
<dbReference type="AlphaFoldDB" id="A0A1C1YWA5"/>
<dbReference type="Gene3D" id="3.90.1140.10">
    <property type="entry name" value="Cyclic phosphodiesterase"/>
    <property type="match status" value="1"/>
</dbReference>
<gene>
    <name evidence="1" type="ORF">AWJ14_03305</name>
</gene>
<keyword evidence="2" id="KW-1185">Reference proteome</keyword>
<organism evidence="1 2">
    <name type="scientific">Hoeflea olei</name>
    <dbReference type="NCBI Taxonomy" id="1480615"/>
    <lineage>
        <taxon>Bacteria</taxon>
        <taxon>Pseudomonadati</taxon>
        <taxon>Pseudomonadota</taxon>
        <taxon>Alphaproteobacteria</taxon>
        <taxon>Hyphomicrobiales</taxon>
        <taxon>Rhizobiaceae</taxon>
        <taxon>Hoeflea</taxon>
    </lineage>
</organism>
<sequence>MRYALYFSPGPGEDLARLGASWIGRSAETGRPLDHPDLPGLGASGLAAITGPARRYGFHATLKAPFRLAPSASEADLLGAMAEFTARHEVFDIPALTVGRLEGFLALVPSGPAPELNTFADRVVEAFEPCRAPLTDAEIERRNPESLTSAQLRNLLRWGYPYVFDTFRFHMTLTTRLSEPELSTVETAARTHFAPVLARPVPVTALTLFVEPEPGAPFKIHSRFALASGLARKTA</sequence>
<evidence type="ECO:0000313" key="1">
    <source>
        <dbReference type="EMBL" id="OCW57834.1"/>
    </source>
</evidence>
<proteinExistence type="predicted"/>
<name>A0A1C1YWA5_9HYPH</name>
<reference evidence="1 2" key="1">
    <citation type="submission" date="2015-12" db="EMBL/GenBank/DDBJ databases">
        <authorList>
            <person name="Shamseldin A."/>
            <person name="Moawad H."/>
            <person name="Abd El-Rahim W.M."/>
            <person name="Sadowsky M.J."/>
        </authorList>
    </citation>
    <scope>NUCLEOTIDE SEQUENCE [LARGE SCALE GENOMIC DNA]</scope>
    <source>
        <strain evidence="1 2">JC234</strain>
    </source>
</reference>
<dbReference type="Pfam" id="PF06299">
    <property type="entry name" value="DUF1045"/>
    <property type="match status" value="1"/>
</dbReference>
<dbReference type="InterPro" id="IPR009389">
    <property type="entry name" value="DUF1045"/>
</dbReference>
<evidence type="ECO:0008006" key="3">
    <source>
        <dbReference type="Google" id="ProtNLM"/>
    </source>
</evidence>
<dbReference type="PIRSF" id="PIRSF033328">
    <property type="entry name" value="Phest_Mll4975"/>
    <property type="match status" value="1"/>
</dbReference>
<dbReference type="EMBL" id="LQZT01000012">
    <property type="protein sequence ID" value="OCW57834.1"/>
    <property type="molecule type" value="Genomic_DNA"/>
</dbReference>